<dbReference type="EMBL" id="JARBDR010000640">
    <property type="protein sequence ID" value="KAJ8309892.1"/>
    <property type="molecule type" value="Genomic_DNA"/>
</dbReference>
<protein>
    <submittedName>
        <fullName evidence="1">Uncharacterized protein</fullName>
    </submittedName>
</protein>
<dbReference type="PANTHER" id="PTHR46177">
    <property type="entry name" value="INTEGRASE CATALYTIC DOMAIN-CONTAINING PROTEIN"/>
    <property type="match status" value="1"/>
</dbReference>
<dbReference type="SUPFAM" id="SSF50249">
    <property type="entry name" value="Nucleic acid-binding proteins"/>
    <property type="match status" value="1"/>
</dbReference>
<dbReference type="Proteomes" id="UP001217089">
    <property type="component" value="Unassembled WGS sequence"/>
</dbReference>
<accession>A0ABQ9EXK0</accession>
<dbReference type="Gene3D" id="2.40.50.140">
    <property type="entry name" value="Nucleic acid-binding proteins"/>
    <property type="match status" value="1"/>
</dbReference>
<dbReference type="PANTHER" id="PTHR46177:SF1">
    <property type="entry name" value="INTEGRASE CATALYTIC DOMAIN-CONTAINING PROTEIN"/>
    <property type="match status" value="1"/>
</dbReference>
<evidence type="ECO:0000313" key="1">
    <source>
        <dbReference type="EMBL" id="KAJ8309892.1"/>
    </source>
</evidence>
<sequence>MRELDPKAVSVRRRRRIKQKIYKSYGPSHVWHVCGYDKLKPYGFSIHGCIDRYTSIKVKVFDKGDIESQTLMSGSQMNKCQVAVADQTATMPLTVWHKEIEDIVIGESYNICIVFGRKSITTCPDTVISKVSDIGHCLYQPTGNTSYHAHRYIQGLHATKMWDNSTRRHLLLSVSHVVYENENE</sequence>
<keyword evidence="2" id="KW-1185">Reference proteome</keyword>
<organism evidence="1 2">
    <name type="scientific">Tegillarca granosa</name>
    <name type="common">Malaysian cockle</name>
    <name type="synonym">Anadara granosa</name>
    <dbReference type="NCBI Taxonomy" id="220873"/>
    <lineage>
        <taxon>Eukaryota</taxon>
        <taxon>Metazoa</taxon>
        <taxon>Spiralia</taxon>
        <taxon>Lophotrochozoa</taxon>
        <taxon>Mollusca</taxon>
        <taxon>Bivalvia</taxon>
        <taxon>Autobranchia</taxon>
        <taxon>Pteriomorphia</taxon>
        <taxon>Arcoida</taxon>
        <taxon>Arcoidea</taxon>
        <taxon>Arcidae</taxon>
        <taxon>Tegillarca</taxon>
    </lineage>
</organism>
<dbReference type="InterPro" id="IPR012340">
    <property type="entry name" value="NA-bd_OB-fold"/>
</dbReference>
<evidence type="ECO:0000313" key="2">
    <source>
        <dbReference type="Proteomes" id="UP001217089"/>
    </source>
</evidence>
<comment type="caution">
    <text evidence="1">The sequence shown here is derived from an EMBL/GenBank/DDBJ whole genome shotgun (WGS) entry which is preliminary data.</text>
</comment>
<gene>
    <name evidence="1" type="ORF">KUTeg_011757</name>
</gene>
<name>A0ABQ9EXK0_TEGGR</name>
<proteinExistence type="predicted"/>
<reference evidence="1 2" key="1">
    <citation type="submission" date="2022-12" db="EMBL/GenBank/DDBJ databases">
        <title>Chromosome-level genome of Tegillarca granosa.</title>
        <authorList>
            <person name="Kim J."/>
        </authorList>
    </citation>
    <scope>NUCLEOTIDE SEQUENCE [LARGE SCALE GENOMIC DNA]</scope>
    <source>
        <strain evidence="1">Teg-2019</strain>
        <tissue evidence="1">Adductor muscle</tissue>
    </source>
</reference>